<dbReference type="GO" id="GO:0003677">
    <property type="term" value="F:DNA binding"/>
    <property type="evidence" value="ECO:0007669"/>
    <property type="project" value="UniProtKB-KW"/>
</dbReference>
<dbReference type="KEGG" id="amh:I633_04985"/>
<protein>
    <submittedName>
        <fullName evidence="3">Hydrogenase expression/formation protein HoxQ</fullName>
    </submittedName>
</protein>
<evidence type="ECO:0000313" key="4">
    <source>
        <dbReference type="Proteomes" id="UP000014909"/>
    </source>
</evidence>
<dbReference type="Proteomes" id="UP000014909">
    <property type="component" value="Chromosome"/>
</dbReference>
<evidence type="ECO:0000256" key="1">
    <source>
        <dbReference type="ARBA" id="ARBA00010832"/>
    </source>
</evidence>
<dbReference type="HOGENOM" id="CLU_079566_0_0_6"/>
<organism evidence="3 4">
    <name type="scientific">Alteromonas mediterranea 615</name>
    <dbReference type="NCBI Taxonomy" id="1300253"/>
    <lineage>
        <taxon>Bacteria</taxon>
        <taxon>Pseudomonadati</taxon>
        <taxon>Pseudomonadota</taxon>
        <taxon>Gammaproteobacteria</taxon>
        <taxon>Alteromonadales</taxon>
        <taxon>Alteromonadaceae</taxon>
        <taxon>Alteromonas/Salinimonas group</taxon>
        <taxon>Alteromonas</taxon>
    </lineage>
</organism>
<sequence>MRDNSINIVNVPIGPGSQSEGDMVLDYMKMPSEMNTYDMPSFPEESELERCPQAMSILADIQLMLGQINENGQSSIMTLTELPEADLNLLNQILGEGEVSVLIDGDKPVRIQETVMAGIWRLRTFDEQGNVTAEAIEVAEIPECVKDQAFATKVDLPARIASLPEGLLNAPSVLIEIADTSVDYQRDPGMASHVINLSLLPFSPEDHYSLTETTGTGSVTILSRGYGNCRITSTQVDGLWRVQYYNSTDQLILDTLEIVAIPAVACAAPEDLADSAAVCLKFAMHWYRKAE</sequence>
<dbReference type="Gene3D" id="3.30.1370.140">
    <property type="entry name" value="HupH hydrogenase expression protein, C-terminal domain"/>
    <property type="match status" value="2"/>
</dbReference>
<evidence type="ECO:0000259" key="2">
    <source>
        <dbReference type="Pfam" id="PF04809"/>
    </source>
</evidence>
<dbReference type="AlphaFoldDB" id="S5AD96"/>
<dbReference type="PATRIC" id="fig|1300253.3.peg.1032"/>
<dbReference type="InterPro" id="IPR006894">
    <property type="entry name" value="HupH_Hydgase_express_prot_C"/>
</dbReference>
<feature type="domain" description="HupH hydrogenase expression protein C-terminal" evidence="2">
    <location>
        <begin position="168"/>
        <end position="279"/>
    </location>
</feature>
<dbReference type="EMBL" id="CP004846">
    <property type="protein sequence ID" value="AGP77224.1"/>
    <property type="molecule type" value="Genomic_DNA"/>
</dbReference>
<feature type="domain" description="HupH hydrogenase expression protein C-terminal" evidence="2">
    <location>
        <begin position="54"/>
        <end position="147"/>
    </location>
</feature>
<accession>S5AD96</accession>
<reference evidence="3 4" key="1">
    <citation type="journal article" date="2013" name="Genome Biol. Evol.">
        <title>Genomic Diversity of "Deep Ecotype" Alteromonas macleodii Isolates: Evidence for Pan-Mediterranean Clonal Frames.</title>
        <authorList>
            <person name="Lopez-Perez M."/>
            <person name="Gonzaga A."/>
            <person name="Rodriguez-Valera F."/>
        </authorList>
    </citation>
    <scope>NUCLEOTIDE SEQUENCE [LARGE SCALE GENOMIC DNA]</scope>
    <source>
        <strain evidence="4">'English Channel 615'</strain>
    </source>
</reference>
<dbReference type="Pfam" id="PF04809">
    <property type="entry name" value="HupH_C"/>
    <property type="match status" value="2"/>
</dbReference>
<dbReference type="InterPro" id="IPR038527">
    <property type="entry name" value="HupH_C_sf"/>
</dbReference>
<gene>
    <name evidence="3" type="ORF">I633_04985</name>
</gene>
<proteinExistence type="inferred from homology"/>
<name>S5AD96_9ALTE</name>
<dbReference type="BioCyc" id="AMAC1300253:G12YX-802-MONOMER"/>
<keyword evidence="3" id="KW-0371">Homeobox</keyword>
<comment type="similarity">
    <text evidence="1">Belongs to the HupH/HyaF family.</text>
</comment>
<evidence type="ECO:0000313" key="3">
    <source>
        <dbReference type="EMBL" id="AGP77224.1"/>
    </source>
</evidence>